<gene>
    <name evidence="3" type="primary">atzF</name>
    <name evidence="3" type="ORF">ACFPN2_02960</name>
</gene>
<dbReference type="NCBIfam" id="NF006043">
    <property type="entry name" value="PRK08186.1"/>
    <property type="match status" value="1"/>
</dbReference>
<dbReference type="RefSeq" id="WP_380594813.1">
    <property type="nucleotide sequence ID" value="NZ_JBHSDU010000001.1"/>
</dbReference>
<dbReference type="InterPro" id="IPR053844">
    <property type="entry name" value="AH_C"/>
</dbReference>
<evidence type="ECO:0000259" key="1">
    <source>
        <dbReference type="Pfam" id="PF01425"/>
    </source>
</evidence>
<dbReference type="PANTHER" id="PTHR11895:SF169">
    <property type="entry name" value="GLUTAMYL-TRNA(GLN) AMIDOTRANSFERASE"/>
    <property type="match status" value="1"/>
</dbReference>
<name>A0ABV8SKX5_9GAMM</name>
<dbReference type="InterPro" id="IPR014085">
    <property type="entry name" value="Allophanate_hydrolase"/>
</dbReference>
<keyword evidence="4" id="KW-1185">Reference proteome</keyword>
<dbReference type="Pfam" id="PF01425">
    <property type="entry name" value="Amidase"/>
    <property type="match status" value="1"/>
</dbReference>
<evidence type="ECO:0000313" key="4">
    <source>
        <dbReference type="Proteomes" id="UP001595904"/>
    </source>
</evidence>
<dbReference type="EC" id="3.5.1.54" evidence="3"/>
<reference evidence="4" key="1">
    <citation type="journal article" date="2019" name="Int. J. Syst. Evol. Microbiol.">
        <title>The Global Catalogue of Microorganisms (GCM) 10K type strain sequencing project: providing services to taxonomists for standard genome sequencing and annotation.</title>
        <authorList>
            <consortium name="The Broad Institute Genomics Platform"/>
            <consortium name="The Broad Institute Genome Sequencing Center for Infectious Disease"/>
            <person name="Wu L."/>
            <person name="Ma J."/>
        </authorList>
    </citation>
    <scope>NUCLEOTIDE SEQUENCE [LARGE SCALE GENOMIC DNA]</scope>
    <source>
        <strain evidence="4">CGMCC 1.10759</strain>
    </source>
</reference>
<dbReference type="Proteomes" id="UP001595904">
    <property type="component" value="Unassembled WGS sequence"/>
</dbReference>
<dbReference type="Gene3D" id="1.20.58.1700">
    <property type="match status" value="1"/>
</dbReference>
<dbReference type="InterPro" id="IPR000120">
    <property type="entry name" value="Amidase"/>
</dbReference>
<dbReference type="SUPFAM" id="SSF75304">
    <property type="entry name" value="Amidase signature (AS) enzymes"/>
    <property type="match status" value="1"/>
</dbReference>
<dbReference type="Pfam" id="PF21986">
    <property type="entry name" value="AH_C"/>
    <property type="match status" value="1"/>
</dbReference>
<evidence type="ECO:0000259" key="2">
    <source>
        <dbReference type="Pfam" id="PF21986"/>
    </source>
</evidence>
<proteinExistence type="predicted"/>
<organism evidence="3 4">
    <name type="scientific">Steroidobacter flavus</name>
    <dbReference type="NCBI Taxonomy" id="1842136"/>
    <lineage>
        <taxon>Bacteria</taxon>
        <taxon>Pseudomonadati</taxon>
        <taxon>Pseudomonadota</taxon>
        <taxon>Gammaproteobacteria</taxon>
        <taxon>Steroidobacterales</taxon>
        <taxon>Steroidobacteraceae</taxon>
        <taxon>Steroidobacter</taxon>
    </lineage>
</organism>
<dbReference type="PANTHER" id="PTHR11895">
    <property type="entry name" value="TRANSAMIDASE"/>
    <property type="match status" value="1"/>
</dbReference>
<protein>
    <submittedName>
        <fullName evidence="3">Allophanate hydrolase</fullName>
        <ecNumber evidence="3">3.5.1.54</ecNumber>
    </submittedName>
</protein>
<keyword evidence="3" id="KW-0378">Hydrolase</keyword>
<comment type="caution">
    <text evidence="3">The sequence shown here is derived from an EMBL/GenBank/DDBJ whole genome shotgun (WGS) entry which is preliminary data.</text>
</comment>
<evidence type="ECO:0000313" key="3">
    <source>
        <dbReference type="EMBL" id="MFC4308031.1"/>
    </source>
</evidence>
<dbReference type="NCBIfam" id="TIGR02713">
    <property type="entry name" value="allophanate_hyd"/>
    <property type="match status" value="1"/>
</dbReference>
<dbReference type="Gene3D" id="3.90.1300.10">
    <property type="entry name" value="Amidase signature (AS) domain"/>
    <property type="match status" value="1"/>
</dbReference>
<dbReference type="Gene3D" id="3.10.490.10">
    <property type="entry name" value="Gamma-glutamyl cyclotransferase-like"/>
    <property type="match status" value="1"/>
</dbReference>
<feature type="domain" description="Amidase" evidence="1">
    <location>
        <begin position="70"/>
        <end position="439"/>
    </location>
</feature>
<dbReference type="InterPro" id="IPR023631">
    <property type="entry name" value="Amidase_dom"/>
</dbReference>
<dbReference type="GO" id="GO:0004039">
    <property type="term" value="F:allophanate hydrolase activity"/>
    <property type="evidence" value="ECO:0007669"/>
    <property type="project" value="UniProtKB-EC"/>
</dbReference>
<sequence>MPISSPARIGWTLADWRTAYRSGRLKLNDVYDTLPSDEPDTAWIARIDEPRLRTQLQQLEQQLVAVGSDISRLPLYGIPFAAKDNIDAAGWPTTAACPAFGYTAHEDATTVRRLREAGAILIGKTNLDQFATGLVGTRSPYGAVTNAFRSEYISGGSSAGSASVVARGLVPFSLGTDTAGSGRVPAAFNNIVGLKPTRGWLSTSGVVPACRTLDCVSVFALTVEDAEEIATIAGGYDASDPYSRTFPTTSSKRVPLRLAVPDSLEFFGDTQALHAFDRAVQAWRSLDAEIVPIDFSSFKQLAALLYEGPWVAERYAVAESLLKSDPDALQPVLRSILAMATNFNAVDTFRYEYRRAALARRINEALDGFTALLVPTTPSIYTIAEVMSDPVRLNSRLGTYTNFTNLADLSALALPAPFRADGLPAGITLISQAWQDRALAELGKRWQQHLSLPLGATDRALTAIAKETKPAMPATTVRLAVVGAHLTGMPLNHQLTSREAVFVERCRTASTYQLYALANTSPPKPGLVKAMTTGAPIEVELWDVPVERFGSFVAEIPAPLGIGSLELEDGRVVKGFICEPIGLQGARDITSFGGWRAYLASLK</sequence>
<feature type="domain" description="Allophanate hydrolase C-terminal" evidence="2">
    <location>
        <begin position="477"/>
        <end position="600"/>
    </location>
</feature>
<accession>A0ABV8SKX5</accession>
<dbReference type="InterPro" id="IPR036928">
    <property type="entry name" value="AS_sf"/>
</dbReference>
<dbReference type="EMBL" id="JBHSDU010000001">
    <property type="protein sequence ID" value="MFC4308031.1"/>
    <property type="molecule type" value="Genomic_DNA"/>
</dbReference>